<evidence type="ECO:0000313" key="5">
    <source>
        <dbReference type="Proteomes" id="UP000055060"/>
    </source>
</evidence>
<keyword evidence="5" id="KW-1185">Reference proteome</keyword>
<dbReference type="RefSeq" id="WP_075071986.1">
    <property type="nucleotide sequence ID" value="NZ_DF967972.1"/>
</dbReference>
<dbReference type="PROSITE" id="PS51186">
    <property type="entry name" value="GNAT"/>
    <property type="match status" value="1"/>
</dbReference>
<dbReference type="Proteomes" id="UP000055060">
    <property type="component" value="Unassembled WGS sequence"/>
</dbReference>
<organism evidence="4">
    <name type="scientific">Longilinea arvoryzae</name>
    <dbReference type="NCBI Taxonomy" id="360412"/>
    <lineage>
        <taxon>Bacteria</taxon>
        <taxon>Bacillati</taxon>
        <taxon>Chloroflexota</taxon>
        <taxon>Anaerolineae</taxon>
        <taxon>Anaerolineales</taxon>
        <taxon>Anaerolineaceae</taxon>
        <taxon>Longilinea</taxon>
    </lineage>
</organism>
<gene>
    <name evidence="4" type="ORF">LARV_00309</name>
</gene>
<dbReference type="Pfam" id="PF00583">
    <property type="entry name" value="Acetyltransf_1"/>
    <property type="match status" value="1"/>
</dbReference>
<dbReference type="GO" id="GO:0016747">
    <property type="term" value="F:acyltransferase activity, transferring groups other than amino-acyl groups"/>
    <property type="evidence" value="ECO:0007669"/>
    <property type="project" value="InterPro"/>
</dbReference>
<evidence type="ECO:0000313" key="4">
    <source>
        <dbReference type="EMBL" id="GAP12573.1"/>
    </source>
</evidence>
<dbReference type="EMBL" id="DF967972">
    <property type="protein sequence ID" value="GAP12573.1"/>
    <property type="molecule type" value="Genomic_DNA"/>
</dbReference>
<accession>A0A0S7BBG6</accession>
<reference evidence="4" key="1">
    <citation type="submission" date="2015-07" db="EMBL/GenBank/DDBJ databases">
        <title>Draft Genome Sequences of Anaerolinea thermolimosa IMO-1, Bellilinea caldifistulae GOMI-1, Leptolinea tardivitalis YMTK-2, Levilinea saccharolytica KIBI-1,Longilinea arvoryzae KOME-1, Previously Described as Members of the Anaerolineaceae (Chloroflexi).</title>
        <authorList>
            <person name="Sekiguchi Y."/>
            <person name="Ohashi A."/>
            <person name="Matsuura N."/>
            <person name="Tourlousse M.D."/>
        </authorList>
    </citation>
    <scope>NUCLEOTIDE SEQUENCE [LARGE SCALE GENOMIC DNA]</scope>
    <source>
        <strain evidence="4">KOME-1</strain>
    </source>
</reference>
<proteinExistence type="predicted"/>
<protein>
    <submittedName>
        <fullName evidence="4">Acetyltransferases</fullName>
    </submittedName>
</protein>
<dbReference type="Gene3D" id="3.40.630.30">
    <property type="match status" value="1"/>
</dbReference>
<dbReference type="InterPro" id="IPR000182">
    <property type="entry name" value="GNAT_dom"/>
</dbReference>
<sequence>MVALNTIIRPAEIADIPVLIELRLAQMQSMRRHDPESLARLAAATEVYLREHLPGGSFRAWLIEMDGQAVATGGLVIRQAPPTYNNLSGREGYLMALYTRPEFRRRGLATAILRAILDQLRAEGITRVTLRASPDGRPLYESLGFEATPEMKLRLA</sequence>
<evidence type="ECO:0000256" key="1">
    <source>
        <dbReference type="ARBA" id="ARBA00022679"/>
    </source>
</evidence>
<dbReference type="PANTHER" id="PTHR43877:SF1">
    <property type="entry name" value="ACETYLTRANSFERASE"/>
    <property type="match status" value="1"/>
</dbReference>
<evidence type="ECO:0000259" key="3">
    <source>
        <dbReference type="PROSITE" id="PS51186"/>
    </source>
</evidence>
<name>A0A0S7BBG6_9CHLR</name>
<dbReference type="STRING" id="360412.LARV_00309"/>
<dbReference type="SUPFAM" id="SSF55729">
    <property type="entry name" value="Acyl-CoA N-acyltransferases (Nat)"/>
    <property type="match status" value="1"/>
</dbReference>
<dbReference type="OrthoDB" id="2569455at2"/>
<keyword evidence="1 4" id="KW-0808">Transferase</keyword>
<dbReference type="InterPro" id="IPR016181">
    <property type="entry name" value="Acyl_CoA_acyltransferase"/>
</dbReference>
<keyword evidence="2" id="KW-0012">Acyltransferase</keyword>
<feature type="domain" description="N-acetyltransferase" evidence="3">
    <location>
        <begin position="6"/>
        <end position="156"/>
    </location>
</feature>
<dbReference type="PANTHER" id="PTHR43877">
    <property type="entry name" value="AMINOALKYLPHOSPHONATE N-ACETYLTRANSFERASE-RELATED-RELATED"/>
    <property type="match status" value="1"/>
</dbReference>
<dbReference type="CDD" id="cd04301">
    <property type="entry name" value="NAT_SF"/>
    <property type="match status" value="1"/>
</dbReference>
<dbReference type="AlphaFoldDB" id="A0A0S7BBG6"/>
<evidence type="ECO:0000256" key="2">
    <source>
        <dbReference type="ARBA" id="ARBA00023315"/>
    </source>
</evidence>
<dbReference type="InterPro" id="IPR050832">
    <property type="entry name" value="Bact_Acetyltransf"/>
</dbReference>